<keyword evidence="4" id="KW-0221">Differentiation</keyword>
<dbReference type="EMBL" id="CAXAJV020001296">
    <property type="protein sequence ID" value="CAL7947962.1"/>
    <property type="molecule type" value="Genomic_DNA"/>
</dbReference>
<dbReference type="InterPro" id="IPR025605">
    <property type="entry name" value="OST-HTH/LOTUS_dom"/>
</dbReference>
<evidence type="ECO:0000256" key="5">
    <source>
        <dbReference type="SAM" id="Coils"/>
    </source>
</evidence>
<feature type="domain" description="HTH OST-type" evidence="6">
    <location>
        <begin position="320"/>
        <end position="394"/>
    </location>
</feature>
<dbReference type="Pfam" id="PF00567">
    <property type="entry name" value="TUDOR"/>
    <property type="match status" value="1"/>
</dbReference>
<protein>
    <recommendedName>
        <fullName evidence="6">HTH OST-type domain-containing protein</fullName>
    </recommendedName>
</protein>
<comment type="caution">
    <text evidence="7">The sequence shown here is derived from an EMBL/GenBank/DDBJ whole genome shotgun (WGS) entry which is preliminary data.</text>
</comment>
<dbReference type="InterPro" id="IPR035437">
    <property type="entry name" value="SNase_OB-fold_sf"/>
</dbReference>
<evidence type="ECO:0000313" key="7">
    <source>
        <dbReference type="EMBL" id="CAL7947962.1"/>
    </source>
</evidence>
<dbReference type="Pfam" id="PF12872">
    <property type="entry name" value="OST-HTH"/>
    <property type="match status" value="2"/>
</dbReference>
<sequence>MQVNLQKRENIQTTILALLVSHKRGCTLKQLDSDYYDLEGERIPWRDLGYASLLSFLSSMSKTVEVEMENNTIIVKGIASEKSKHVSKLIDNQKCQKPPVRRRSYRPSQYFPKTAPPRVRIPAEILRKVIDLVNEHPDGVNKNYVLQEIHLCMSCVNISMEDLEEQLHELSHQIYQSNNKIYPVHSGKIKNSDCLQKDNNMSSSESRHITQSEQKCNSVIVTVAGNENTDNTLDYDEEDIFDFIPSARTTYLDQTRSITKIKPTANFIEDTVSKCQDQIIEHTLFNNNYNDSAQKQIEHNMNVKKDEEDHLNYKDCEILINERVKFRLEKLIQNHPDGLWCADLPEEYLEEYKVSLNYAELGFNSVREFASQLPEIFHCVQFCDSGDFKLYYAKREIPSNKTKETYKTNNLMELHHIYEANKEEPLPAEVSLNTCKILMPDNVLTIGENVGYINVAQLVQNVEPFIEVVVVEVFTPSFFWIQLRKSKKIFKNFMDDLHNFYAIKSEQYVIPLVALEKGLHCACMYNGVWHRGIIKTVKPDFQVTIMFYDYGTLKTYPPEAVHYLHRMFSNLPAQAIPCGLINVRPCKGSKWSRNVTHNFAMRTSEIPLIATIASINVEDNSMMVSLTDTLGEEDVHINDWLVEQKFAEHGKMVCMKKRNFLFHYYLECQERLKQQEYSKLETNSKNKAAMYNSNSNAILSYKNNYNKTSKHSKKESLYEQLLNLKLKSIKKSIEVNNNNNEIKDHVENKMFSNSNLVSLSRHESCEKSVERCYDYVKSSSDINSNTSCATKMTNFSSCNERNDLSDDKYDIIKNYNNIPEQYASHFHIRDPDDEQDIGYMKTSTDSSNDEQQIEYIDWSVIWKNAMQEKEIISQNNELKMPREMIFRKRDDIPLGENCFLKAVSNSAHFALHDKDIHWTPTGNINKTHDVSPLILKNLEKRKKYFTNNMVIGIPQNMLEILTNENVNEVQSSNSLHEVSGISSVNVKCPNTNETHHTKNFLNDSDNGENLNMKNFNTKVLTPKLKLLQKILTIKDISSSTSSLDSDDLSCLENSILSDYDIDSNNVEFKEDEHESVINTNRNKSNISYSNIEFESLSSSMEIDAIDLRVQETIKPTTNDIEVYNDKEISTTSSEISALANYPKEISSESISMQQLTSSTKSDVIKETDIISEIETSEVQMNPQINELISSYKVTETSSVPVFNDIDVESDKEEWDIQVSYADIHNFVKSNFSFNKNIQDRLDHEESDSRLEILETDDSNSIEIENVNVNVDACKVMPPDRVTNDEVCLNVDETENLANPYEKSEIHMTGKDCEKGSEISIYKYASHLKNVVPYKVRGKTKTLAEMLRKVKLLQRNC</sequence>
<dbReference type="SUPFAM" id="SSF63748">
    <property type="entry name" value="Tudor/PWWP/MBT"/>
    <property type="match status" value="1"/>
</dbReference>
<keyword evidence="5" id="KW-0175">Coiled coil</keyword>
<reference evidence="7 8" key="1">
    <citation type="submission" date="2024-08" db="EMBL/GenBank/DDBJ databases">
        <authorList>
            <person name="Will J Nash"/>
            <person name="Angela Man"/>
            <person name="Seanna McTaggart"/>
            <person name="Kendall Baker"/>
            <person name="Tom Barker"/>
            <person name="Leah Catchpole"/>
            <person name="Alex Durrant"/>
            <person name="Karim Gharbi"/>
            <person name="Naomi Irish"/>
            <person name="Gemy Kaithakottil"/>
            <person name="Debby Ku"/>
            <person name="Aaliyah Providence"/>
            <person name="Felix Shaw"/>
            <person name="David Swarbreck"/>
            <person name="Chris Watkins"/>
            <person name="Ann M. McCartney"/>
            <person name="Giulio Formenti"/>
            <person name="Alice Mouton"/>
            <person name="Noel Vella"/>
            <person name="Bjorn M von Reumont"/>
            <person name="Adriana Vella"/>
            <person name="Wilfried Haerty"/>
        </authorList>
    </citation>
    <scope>NUCLEOTIDE SEQUENCE [LARGE SCALE GENOMIC DNA]</scope>
</reference>
<feature type="coiled-coil region" evidence="5">
    <location>
        <begin position="153"/>
        <end position="180"/>
    </location>
</feature>
<feature type="domain" description="HTH OST-type" evidence="6">
    <location>
        <begin position="7"/>
        <end position="80"/>
    </location>
</feature>
<proteinExistence type="predicted"/>
<evidence type="ECO:0000256" key="3">
    <source>
        <dbReference type="ARBA" id="ARBA00022737"/>
    </source>
</evidence>
<dbReference type="InterPro" id="IPR041966">
    <property type="entry name" value="LOTUS-like"/>
</dbReference>
<dbReference type="InterPro" id="IPR050621">
    <property type="entry name" value="Tudor_domain_containing"/>
</dbReference>
<evidence type="ECO:0000256" key="1">
    <source>
        <dbReference type="ARBA" id="ARBA00004496"/>
    </source>
</evidence>
<evidence type="ECO:0000259" key="6">
    <source>
        <dbReference type="PROSITE" id="PS51644"/>
    </source>
</evidence>
<dbReference type="CDD" id="cd09972">
    <property type="entry name" value="LOTUS_TDRD_OSKAR"/>
    <property type="match status" value="1"/>
</dbReference>
<dbReference type="Proteomes" id="UP001642520">
    <property type="component" value="Unassembled WGS sequence"/>
</dbReference>
<dbReference type="PANTHER" id="PTHR22948">
    <property type="entry name" value="TUDOR DOMAIN CONTAINING PROTEIN"/>
    <property type="match status" value="1"/>
</dbReference>
<organism evidence="7 8">
    <name type="scientific">Xylocopa violacea</name>
    <name type="common">Violet carpenter bee</name>
    <name type="synonym">Apis violacea</name>
    <dbReference type="NCBI Taxonomy" id="135666"/>
    <lineage>
        <taxon>Eukaryota</taxon>
        <taxon>Metazoa</taxon>
        <taxon>Ecdysozoa</taxon>
        <taxon>Arthropoda</taxon>
        <taxon>Hexapoda</taxon>
        <taxon>Insecta</taxon>
        <taxon>Pterygota</taxon>
        <taxon>Neoptera</taxon>
        <taxon>Endopterygota</taxon>
        <taxon>Hymenoptera</taxon>
        <taxon>Apocrita</taxon>
        <taxon>Aculeata</taxon>
        <taxon>Apoidea</taxon>
        <taxon>Anthophila</taxon>
        <taxon>Apidae</taxon>
        <taxon>Xylocopa</taxon>
        <taxon>Xylocopa</taxon>
    </lineage>
</organism>
<keyword evidence="4" id="KW-0744">Spermatogenesis</keyword>
<keyword evidence="3" id="KW-0677">Repeat</keyword>
<evidence type="ECO:0000256" key="4">
    <source>
        <dbReference type="ARBA" id="ARBA00022871"/>
    </source>
</evidence>
<dbReference type="InterPro" id="IPR002999">
    <property type="entry name" value="Tudor"/>
</dbReference>
<dbReference type="CDD" id="cd08824">
    <property type="entry name" value="LOTUS"/>
    <property type="match status" value="1"/>
</dbReference>
<gene>
    <name evidence="7" type="ORF">XYLVIOL_LOCUS8605</name>
</gene>
<name>A0ABP1P6R9_XYLVO</name>
<keyword evidence="2" id="KW-0963">Cytoplasm</keyword>
<dbReference type="Gene3D" id="2.40.50.90">
    <property type="match status" value="1"/>
</dbReference>
<evidence type="ECO:0000256" key="2">
    <source>
        <dbReference type="ARBA" id="ARBA00022490"/>
    </source>
</evidence>
<evidence type="ECO:0000313" key="8">
    <source>
        <dbReference type="Proteomes" id="UP001642520"/>
    </source>
</evidence>
<dbReference type="PROSITE" id="PS51644">
    <property type="entry name" value="HTH_OST"/>
    <property type="match status" value="2"/>
</dbReference>
<keyword evidence="8" id="KW-1185">Reference proteome</keyword>
<dbReference type="Gene3D" id="3.30.420.610">
    <property type="entry name" value="LOTUS domain-like"/>
    <property type="match status" value="2"/>
</dbReference>
<comment type="subcellular location">
    <subcellularLocation>
        <location evidence="1">Cytoplasm</location>
    </subcellularLocation>
</comment>
<dbReference type="Gene3D" id="2.30.30.140">
    <property type="match status" value="1"/>
</dbReference>
<accession>A0ABP1P6R9</accession>
<dbReference type="PANTHER" id="PTHR22948:SF29">
    <property type="entry name" value="FI02030P-RELATED"/>
    <property type="match status" value="1"/>
</dbReference>